<dbReference type="RefSeq" id="WP_311386636.1">
    <property type="nucleotide sequence ID" value="NZ_JAVRHU010000001.1"/>
</dbReference>
<sequence>MPKDSLLIGNLRIIVCSLLLLSVLCSCAEKVIEPPQDLIAKDKMIEILYDLALVNAANATNPKALKDNSVEIMPYLFEKHQIDSVQFTESDLYYASMPLEYENIYETILKRLEVEVEEVEKARKTITENARKNADKVRDSLKKIGQKSRNPVLSRTESNDEQ</sequence>
<protein>
    <submittedName>
        <fullName evidence="3">DUF4296 domain-containing protein</fullName>
    </submittedName>
</protein>
<evidence type="ECO:0000256" key="1">
    <source>
        <dbReference type="SAM" id="MobiDB-lite"/>
    </source>
</evidence>
<comment type="caution">
    <text evidence="3">The sequence shown here is derived from an EMBL/GenBank/DDBJ whole genome shotgun (WGS) entry which is preliminary data.</text>
</comment>
<evidence type="ECO:0000313" key="3">
    <source>
        <dbReference type="EMBL" id="MDT0620128.1"/>
    </source>
</evidence>
<proteinExistence type="predicted"/>
<dbReference type="PROSITE" id="PS51257">
    <property type="entry name" value="PROKAR_LIPOPROTEIN"/>
    <property type="match status" value="1"/>
</dbReference>
<dbReference type="Pfam" id="PF14129">
    <property type="entry name" value="DUF4296"/>
    <property type="match status" value="1"/>
</dbReference>
<feature type="compositionally biased region" description="Polar residues" evidence="1">
    <location>
        <begin position="147"/>
        <end position="156"/>
    </location>
</feature>
<dbReference type="EMBL" id="JAVRHU010000001">
    <property type="protein sequence ID" value="MDT0620128.1"/>
    <property type="molecule type" value="Genomic_DNA"/>
</dbReference>
<evidence type="ECO:0000259" key="2">
    <source>
        <dbReference type="Pfam" id="PF14129"/>
    </source>
</evidence>
<keyword evidence="4" id="KW-1185">Reference proteome</keyword>
<organism evidence="3 4">
    <name type="scientific">Croceitalea vernalis</name>
    <dbReference type="NCBI Taxonomy" id="3075599"/>
    <lineage>
        <taxon>Bacteria</taxon>
        <taxon>Pseudomonadati</taxon>
        <taxon>Bacteroidota</taxon>
        <taxon>Flavobacteriia</taxon>
        <taxon>Flavobacteriales</taxon>
        <taxon>Flavobacteriaceae</taxon>
        <taxon>Croceitalea</taxon>
    </lineage>
</organism>
<reference evidence="3 4" key="1">
    <citation type="submission" date="2023-09" db="EMBL/GenBank/DDBJ databases">
        <authorList>
            <person name="Rey-Velasco X."/>
        </authorList>
    </citation>
    <scope>NUCLEOTIDE SEQUENCE [LARGE SCALE GENOMIC DNA]</scope>
    <source>
        <strain evidence="3 4">P007</strain>
    </source>
</reference>
<gene>
    <name evidence="3" type="ORF">RM520_00745</name>
</gene>
<dbReference type="Proteomes" id="UP001250662">
    <property type="component" value="Unassembled WGS sequence"/>
</dbReference>
<accession>A0ABU3BE07</accession>
<feature type="compositionally biased region" description="Basic and acidic residues" evidence="1">
    <location>
        <begin position="128"/>
        <end position="142"/>
    </location>
</feature>
<evidence type="ECO:0000313" key="4">
    <source>
        <dbReference type="Proteomes" id="UP001250662"/>
    </source>
</evidence>
<feature type="region of interest" description="Disordered" evidence="1">
    <location>
        <begin position="128"/>
        <end position="162"/>
    </location>
</feature>
<dbReference type="InterPro" id="IPR025381">
    <property type="entry name" value="DUF4296"/>
</dbReference>
<feature type="domain" description="DUF4296" evidence="2">
    <location>
        <begin position="35"/>
        <end position="116"/>
    </location>
</feature>
<name>A0ABU3BE07_9FLAO</name>